<feature type="transmembrane region" description="Helical" evidence="1">
    <location>
        <begin position="134"/>
        <end position="150"/>
    </location>
</feature>
<sequence length="527" mass="62655">MRTTRDIKILFGISVQLFLLALPIIKTVDFMQNDDWVYYRTTADFMRGVIKLDPYIGPTFYLQGFMGAVWGYFFTLQTLPILTLVFTILNFYIFSVILVKFFNQNWLTATIISSIYAFNPLNVYTAIGYMTTQYFMFFLLLSILTFLQFEKTQKNIYLFLTLFSSFLGLLIRQVSLAIPLSIFIYFSLKKDYKKALISFISFIGFAFIYNFFIPLTPRIREVGLQLHHFDEIKYTYSLIYGILIILSAFLMPFIISIFIERTQLKEFVIKKKKSVIFVVVAVLLFIVLNKFFMPQEISWGEFPYFENTFERTGFYPRGVSGTKYHFMGSYDLFRFWDLAAKIAVSILLSYILIFKRIFINFHFIFIIVYLLIMVTVETFYDRYILILIPFAILYLLSIQKTEFNLWQMLVKILFGFFLIFLSYQFAMDFVLVNKYIWSKAKEISKSANIPENKILATNAWKLNYLNDTRDYTYNFSYDSQVVNETYRCCYYLVEVNEIYYPLNIFVNPKIYLYQLRSITSIIDEQTE</sequence>
<feature type="transmembrane region" description="Helical" evidence="1">
    <location>
        <begin position="156"/>
        <end position="188"/>
    </location>
</feature>
<feature type="transmembrane region" description="Helical" evidence="1">
    <location>
        <begin position="405"/>
        <end position="426"/>
    </location>
</feature>
<evidence type="ECO:0000313" key="3">
    <source>
        <dbReference type="Proteomes" id="UP000178127"/>
    </source>
</evidence>
<evidence type="ECO:0008006" key="4">
    <source>
        <dbReference type="Google" id="ProtNLM"/>
    </source>
</evidence>
<feature type="transmembrane region" description="Helical" evidence="1">
    <location>
        <begin position="382"/>
        <end position="398"/>
    </location>
</feature>
<proteinExistence type="predicted"/>
<reference evidence="2 3" key="1">
    <citation type="journal article" date="2016" name="Nat. Commun.">
        <title>Thousands of microbial genomes shed light on interconnected biogeochemical processes in an aquifer system.</title>
        <authorList>
            <person name="Anantharaman K."/>
            <person name="Brown C.T."/>
            <person name="Hug L.A."/>
            <person name="Sharon I."/>
            <person name="Castelle C.J."/>
            <person name="Probst A.J."/>
            <person name="Thomas B.C."/>
            <person name="Singh A."/>
            <person name="Wilkins M.J."/>
            <person name="Karaoz U."/>
            <person name="Brodie E.L."/>
            <person name="Williams K.H."/>
            <person name="Hubbard S.S."/>
            <person name="Banfield J.F."/>
        </authorList>
    </citation>
    <scope>NUCLEOTIDE SEQUENCE [LARGE SCALE GENOMIC DNA]</scope>
</reference>
<feature type="transmembrane region" description="Helical" evidence="1">
    <location>
        <begin position="358"/>
        <end position="376"/>
    </location>
</feature>
<feature type="transmembrane region" description="Helical" evidence="1">
    <location>
        <begin position="7"/>
        <end position="25"/>
    </location>
</feature>
<comment type="caution">
    <text evidence="2">The sequence shown here is derived from an EMBL/GenBank/DDBJ whole genome shotgun (WGS) entry which is preliminary data.</text>
</comment>
<name>A0A1F4V9H4_UNCKA</name>
<feature type="transmembrane region" description="Helical" evidence="1">
    <location>
        <begin position="234"/>
        <end position="255"/>
    </location>
</feature>
<feature type="transmembrane region" description="Helical" evidence="1">
    <location>
        <begin position="275"/>
        <end position="293"/>
    </location>
</feature>
<keyword evidence="1" id="KW-0472">Membrane</keyword>
<feature type="transmembrane region" description="Helical" evidence="1">
    <location>
        <begin position="81"/>
        <end position="101"/>
    </location>
</feature>
<keyword evidence="1" id="KW-0812">Transmembrane</keyword>
<dbReference type="EMBL" id="MEVD01000015">
    <property type="protein sequence ID" value="OGC53313.1"/>
    <property type="molecule type" value="Genomic_DNA"/>
</dbReference>
<evidence type="ECO:0000313" key="2">
    <source>
        <dbReference type="EMBL" id="OGC53313.1"/>
    </source>
</evidence>
<feature type="transmembrane region" description="Helical" evidence="1">
    <location>
        <begin position="195"/>
        <end position="214"/>
    </location>
</feature>
<gene>
    <name evidence="2" type="ORF">A3D91_02800</name>
</gene>
<feature type="transmembrane region" description="Helical" evidence="1">
    <location>
        <begin position="333"/>
        <end position="353"/>
    </location>
</feature>
<keyword evidence="1" id="KW-1133">Transmembrane helix</keyword>
<accession>A0A1F4V9H4</accession>
<evidence type="ECO:0000256" key="1">
    <source>
        <dbReference type="SAM" id="Phobius"/>
    </source>
</evidence>
<organism evidence="2 3">
    <name type="scientific">candidate division WWE3 bacterium RIFCSPHIGHO2_02_FULL_38_14</name>
    <dbReference type="NCBI Taxonomy" id="1802620"/>
    <lineage>
        <taxon>Bacteria</taxon>
        <taxon>Katanobacteria</taxon>
    </lineage>
</organism>
<dbReference type="STRING" id="1802620.A3D91_02800"/>
<dbReference type="Proteomes" id="UP000178127">
    <property type="component" value="Unassembled WGS sequence"/>
</dbReference>
<dbReference type="AlphaFoldDB" id="A0A1F4V9H4"/>
<protein>
    <recommendedName>
        <fullName evidence="4">Glycosyltransferase RgtA/B/C/D-like domain-containing protein</fullName>
    </recommendedName>
</protein>